<evidence type="ECO:0000313" key="2">
    <source>
        <dbReference type="Proteomes" id="UP000590564"/>
    </source>
</evidence>
<dbReference type="AlphaFoldDB" id="A0A7J9S8V1"/>
<sequence length="363" mass="42214">MAKINVNLIDFDDELLYKRTKISFKDVEFTTPTKAGYVNCPSGPINEIYKRYDLKKLDKCLDDTNNETRANGELKSQNVANKINFAFLSYSDLKTPDEKHIELMSDLQYEHSDAIITPLWTNIVSDPNITGYELLESLNDLNNKFIEISKTMNNKNIVGVIPSKLPRQLFDKYMDNYIDNDVSHFVLDLDGKFIDSNKSWTRNLLRYFNDNDLFENSFIYAINAYEGRFSKDYNETLAKDYISHGFGVDILGLKHITPKLPKEQWSKFEAMGKEKPHKLFNSDSYGYMRVKESELFEITGADSTSNAFEVRRNFNIQEQYREDVKISTILSENSTVDQYLSSKPLVDEKTMDRIKKLKKKTVR</sequence>
<dbReference type="RefSeq" id="WP_184231933.1">
    <property type="nucleotide sequence ID" value="NZ_JACHED010000001.1"/>
</dbReference>
<dbReference type="Proteomes" id="UP000590564">
    <property type="component" value="Unassembled WGS sequence"/>
</dbReference>
<organism evidence="1 2">
    <name type="scientific">Methanococcus maripaludis</name>
    <name type="common">Methanococcus deltae</name>
    <dbReference type="NCBI Taxonomy" id="39152"/>
    <lineage>
        <taxon>Archaea</taxon>
        <taxon>Methanobacteriati</taxon>
        <taxon>Methanobacteriota</taxon>
        <taxon>Methanomada group</taxon>
        <taxon>Methanococci</taxon>
        <taxon>Methanococcales</taxon>
        <taxon>Methanococcaceae</taxon>
        <taxon>Methanococcus</taxon>
    </lineage>
</organism>
<proteinExistence type="predicted"/>
<name>A0A7J9S8V1_METMI</name>
<reference evidence="1 2" key="1">
    <citation type="submission" date="2020-08" db="EMBL/GenBank/DDBJ databases">
        <title>Genomic Encyclopedia of Type Strains, Phase IV (KMG-V): Genome sequencing to study the core and pangenomes of soil and plant-associated prokaryotes.</title>
        <authorList>
            <person name="Whitman W."/>
        </authorList>
    </citation>
    <scope>NUCLEOTIDE SEQUENCE [LARGE SCALE GENOMIC DNA]</scope>
    <source>
        <strain evidence="1 2">D1</strain>
    </source>
</reference>
<comment type="caution">
    <text evidence="1">The sequence shown here is derived from an EMBL/GenBank/DDBJ whole genome shotgun (WGS) entry which is preliminary data.</text>
</comment>
<evidence type="ECO:0000313" key="1">
    <source>
        <dbReference type="EMBL" id="MBB6496006.1"/>
    </source>
</evidence>
<gene>
    <name evidence="1" type="ORF">HNP96_000027</name>
</gene>
<protein>
    <submittedName>
        <fullName evidence="1">Uncharacterized protein</fullName>
    </submittedName>
</protein>
<accession>A0A7J9S8V1</accession>
<dbReference type="EMBL" id="JACHED010000001">
    <property type="protein sequence ID" value="MBB6496006.1"/>
    <property type="molecule type" value="Genomic_DNA"/>
</dbReference>